<sequence length="122" mass="13793">MRENLQALIPHQFGDHSLCHARFCGYKRMGNSEKYSHRSLPYKAPLSDSFLRDKLNVLFEPIIAKSALYTDLGSSQACEYANRAAMLKAPKHLHYGESESLDFRIQATAASINVGRKYLSEV</sequence>
<dbReference type="HOGENOM" id="CLU_2028921_0_0_1"/>
<proteinExistence type="predicted"/>
<evidence type="ECO:0000313" key="1">
    <source>
        <dbReference type="EMBL" id="EKC24285.1"/>
    </source>
</evidence>
<dbReference type="InParanoid" id="K1Q5T2"/>
<organism evidence="1">
    <name type="scientific">Magallana gigas</name>
    <name type="common">Pacific oyster</name>
    <name type="synonym">Crassostrea gigas</name>
    <dbReference type="NCBI Taxonomy" id="29159"/>
    <lineage>
        <taxon>Eukaryota</taxon>
        <taxon>Metazoa</taxon>
        <taxon>Spiralia</taxon>
        <taxon>Lophotrochozoa</taxon>
        <taxon>Mollusca</taxon>
        <taxon>Bivalvia</taxon>
        <taxon>Autobranchia</taxon>
        <taxon>Pteriomorphia</taxon>
        <taxon>Ostreida</taxon>
        <taxon>Ostreoidea</taxon>
        <taxon>Ostreidae</taxon>
        <taxon>Magallana</taxon>
    </lineage>
</organism>
<name>K1Q5T2_MAGGI</name>
<dbReference type="EMBL" id="JH818118">
    <property type="protein sequence ID" value="EKC24285.1"/>
    <property type="molecule type" value="Genomic_DNA"/>
</dbReference>
<protein>
    <submittedName>
        <fullName evidence="1">Uncharacterized protein</fullName>
    </submittedName>
</protein>
<accession>K1Q5T2</accession>
<gene>
    <name evidence="1" type="ORF">CGI_10014405</name>
</gene>
<dbReference type="AlphaFoldDB" id="K1Q5T2"/>
<reference evidence="1" key="1">
    <citation type="journal article" date="2012" name="Nature">
        <title>The oyster genome reveals stress adaptation and complexity of shell formation.</title>
        <authorList>
            <person name="Zhang G."/>
            <person name="Fang X."/>
            <person name="Guo X."/>
            <person name="Li L."/>
            <person name="Luo R."/>
            <person name="Xu F."/>
            <person name="Yang P."/>
            <person name="Zhang L."/>
            <person name="Wang X."/>
            <person name="Qi H."/>
            <person name="Xiong Z."/>
            <person name="Que H."/>
            <person name="Xie Y."/>
            <person name="Holland P.W."/>
            <person name="Paps J."/>
            <person name="Zhu Y."/>
            <person name="Wu F."/>
            <person name="Chen Y."/>
            <person name="Wang J."/>
            <person name="Peng C."/>
            <person name="Meng J."/>
            <person name="Yang L."/>
            <person name="Liu J."/>
            <person name="Wen B."/>
            <person name="Zhang N."/>
            <person name="Huang Z."/>
            <person name="Zhu Q."/>
            <person name="Feng Y."/>
            <person name="Mount A."/>
            <person name="Hedgecock D."/>
            <person name="Xu Z."/>
            <person name="Liu Y."/>
            <person name="Domazet-Loso T."/>
            <person name="Du Y."/>
            <person name="Sun X."/>
            <person name="Zhang S."/>
            <person name="Liu B."/>
            <person name="Cheng P."/>
            <person name="Jiang X."/>
            <person name="Li J."/>
            <person name="Fan D."/>
            <person name="Wang W."/>
            <person name="Fu W."/>
            <person name="Wang T."/>
            <person name="Wang B."/>
            <person name="Zhang J."/>
            <person name="Peng Z."/>
            <person name="Li Y."/>
            <person name="Li N."/>
            <person name="Wang J."/>
            <person name="Chen M."/>
            <person name="He Y."/>
            <person name="Tan F."/>
            <person name="Song X."/>
            <person name="Zheng Q."/>
            <person name="Huang R."/>
            <person name="Yang H."/>
            <person name="Du X."/>
            <person name="Chen L."/>
            <person name="Yang M."/>
            <person name="Gaffney P.M."/>
            <person name="Wang S."/>
            <person name="Luo L."/>
            <person name="She Z."/>
            <person name="Ming Y."/>
            <person name="Huang W."/>
            <person name="Zhang S."/>
            <person name="Huang B."/>
            <person name="Zhang Y."/>
            <person name="Qu T."/>
            <person name="Ni P."/>
            <person name="Miao G."/>
            <person name="Wang J."/>
            <person name="Wang Q."/>
            <person name="Steinberg C.E."/>
            <person name="Wang H."/>
            <person name="Li N."/>
            <person name="Qian L."/>
            <person name="Zhang G."/>
            <person name="Li Y."/>
            <person name="Yang H."/>
            <person name="Liu X."/>
            <person name="Wang J."/>
            <person name="Yin Y."/>
            <person name="Wang J."/>
        </authorList>
    </citation>
    <scope>NUCLEOTIDE SEQUENCE [LARGE SCALE GENOMIC DNA]</scope>
    <source>
        <strain evidence="1">05x7-T-G4-1.051#20</strain>
    </source>
</reference>